<comment type="caution">
    <text evidence="5">The sequence shown here is derived from an EMBL/GenBank/DDBJ whole genome shotgun (WGS) entry which is preliminary data.</text>
</comment>
<gene>
    <name evidence="5" type="ORF">DWX41_01115</name>
</gene>
<dbReference type="InterPro" id="IPR050465">
    <property type="entry name" value="UPF0194_transport"/>
</dbReference>
<feature type="compositionally biased region" description="Low complexity" evidence="3">
    <location>
        <begin position="350"/>
        <end position="365"/>
    </location>
</feature>
<feature type="compositionally biased region" description="Acidic residues" evidence="3">
    <location>
        <begin position="168"/>
        <end position="183"/>
    </location>
</feature>
<protein>
    <recommendedName>
        <fullName evidence="7">HlyD family secretion protein</fullName>
    </recommendedName>
</protein>
<evidence type="ECO:0000256" key="3">
    <source>
        <dbReference type="SAM" id="MobiDB-lite"/>
    </source>
</evidence>
<dbReference type="EMBL" id="QVIA01000001">
    <property type="protein sequence ID" value="RGC35622.1"/>
    <property type="molecule type" value="Genomic_DNA"/>
</dbReference>
<comment type="subcellular location">
    <subcellularLocation>
        <location evidence="1">Cell envelope</location>
    </subcellularLocation>
</comment>
<dbReference type="Gene3D" id="2.40.420.20">
    <property type="match status" value="1"/>
</dbReference>
<feature type="signal peptide" evidence="4">
    <location>
        <begin position="1"/>
        <end position="28"/>
    </location>
</feature>
<evidence type="ECO:0000256" key="2">
    <source>
        <dbReference type="ARBA" id="ARBA00023054"/>
    </source>
</evidence>
<evidence type="ECO:0000256" key="4">
    <source>
        <dbReference type="SAM" id="SignalP"/>
    </source>
</evidence>
<dbReference type="AlphaFoldDB" id="A0A3E2X3L9"/>
<dbReference type="Proteomes" id="UP000261111">
    <property type="component" value="Unassembled WGS sequence"/>
</dbReference>
<keyword evidence="4" id="KW-0732">Signal</keyword>
<accession>A0A3E2X3L9</accession>
<evidence type="ECO:0000256" key="1">
    <source>
        <dbReference type="ARBA" id="ARBA00004196"/>
    </source>
</evidence>
<dbReference type="GeneID" id="93336168"/>
<dbReference type="RefSeq" id="WP_025653644.1">
    <property type="nucleotide sequence ID" value="NZ_QVIA01000001.1"/>
</dbReference>
<reference evidence="5 6" key="1">
    <citation type="submission" date="2018-08" db="EMBL/GenBank/DDBJ databases">
        <title>A genome reference for cultivated species of the human gut microbiota.</title>
        <authorList>
            <person name="Zou Y."/>
            <person name="Xue W."/>
            <person name="Luo G."/>
        </authorList>
    </citation>
    <scope>NUCLEOTIDE SEQUENCE [LARGE SCALE GENOMIC DNA]</scope>
    <source>
        <strain evidence="5 6">AF19-21</strain>
    </source>
</reference>
<sequence length="479" mass="51994">MDKNKKRAIRILAVFLAVMALCTVISRAAASMLVAQVQVEKIKKGRLTYTWEGKGQIVPAQETKLFPWPQQQVESAAKEGSTVKAGECLVQFREEYLQKTIDKQQAEVERLRLQREQQQVTARGSERVSSAAGAALTLQSAQNRLAEAEQKAAEAQAAYDKAEAGGPGEEETAGQPDTEEDPGIQEQKQALYQALQSAQAEVQSANQALEDAQNAYDLACREDAAQEANDANAREAAELGVQDLNVQTEQAERELQKLREYQAAGGKICAEQDCVVLRSGIQEGAVTTGSEILVLGNGGWRLRGSVSGEDKEQLSAGKEVEITLPSSEKRILKIESVENADSSQSKEEGQSQGEGQSSSGASGEAGAFWYAPLPERVEGVYNKAFTWTAKTESQEEYEQMIPLSALHEGTDGTYCLILTESSGMLGTVQSAKRVPVNVLEKDSQNAAVIAELSREDQIIVSSEKYVEEGDQVRIMENAN</sequence>
<feature type="chain" id="PRO_5038382382" description="HlyD family secretion protein" evidence="4">
    <location>
        <begin position="29"/>
        <end position="479"/>
    </location>
</feature>
<feature type="region of interest" description="Disordered" evidence="3">
    <location>
        <begin position="147"/>
        <end position="184"/>
    </location>
</feature>
<organism evidence="5 6">
    <name type="scientific">Hungatella hathewayi</name>
    <dbReference type="NCBI Taxonomy" id="154046"/>
    <lineage>
        <taxon>Bacteria</taxon>
        <taxon>Bacillati</taxon>
        <taxon>Bacillota</taxon>
        <taxon>Clostridia</taxon>
        <taxon>Lachnospirales</taxon>
        <taxon>Lachnospiraceae</taxon>
        <taxon>Hungatella</taxon>
    </lineage>
</organism>
<proteinExistence type="predicted"/>
<dbReference type="PANTHER" id="PTHR32347:SF14">
    <property type="entry name" value="EFFLUX SYSTEM COMPONENT YKNX-RELATED"/>
    <property type="match status" value="1"/>
</dbReference>
<name>A0A3E2X3L9_9FIRM</name>
<evidence type="ECO:0000313" key="5">
    <source>
        <dbReference type="EMBL" id="RGC35622.1"/>
    </source>
</evidence>
<dbReference type="PANTHER" id="PTHR32347">
    <property type="entry name" value="EFFLUX SYSTEM COMPONENT YKNX-RELATED"/>
    <property type="match status" value="1"/>
</dbReference>
<dbReference type="GO" id="GO:0030313">
    <property type="term" value="C:cell envelope"/>
    <property type="evidence" value="ECO:0007669"/>
    <property type="project" value="UniProtKB-SubCell"/>
</dbReference>
<evidence type="ECO:0000313" key="6">
    <source>
        <dbReference type="Proteomes" id="UP000261111"/>
    </source>
</evidence>
<feature type="region of interest" description="Disordered" evidence="3">
    <location>
        <begin position="336"/>
        <end position="365"/>
    </location>
</feature>
<evidence type="ECO:0008006" key="7">
    <source>
        <dbReference type="Google" id="ProtNLM"/>
    </source>
</evidence>
<keyword evidence="2" id="KW-0175">Coiled coil</keyword>